<evidence type="ECO:0000256" key="4">
    <source>
        <dbReference type="ARBA" id="ARBA00022723"/>
    </source>
</evidence>
<evidence type="ECO:0000256" key="6">
    <source>
        <dbReference type="ARBA" id="ARBA00022842"/>
    </source>
</evidence>
<dbReference type="PIRSF" id="PIRSF036483">
    <property type="entry name" value="PFK_XF0274"/>
    <property type="match status" value="1"/>
</dbReference>
<accession>A0ABQ6CXU8</accession>
<dbReference type="NCBIfam" id="NF010675">
    <property type="entry name" value="PRK14072.1"/>
    <property type="match status" value="1"/>
</dbReference>
<dbReference type="InterPro" id="IPR035966">
    <property type="entry name" value="PKF_sf"/>
</dbReference>
<evidence type="ECO:0000256" key="7">
    <source>
        <dbReference type="ARBA" id="ARBA00038478"/>
    </source>
</evidence>
<dbReference type="Pfam" id="PF00365">
    <property type="entry name" value="PFK"/>
    <property type="match status" value="1"/>
</dbReference>
<protein>
    <submittedName>
        <fullName evidence="10">Pyrophosphate--fructose 6-phosphate 1-phosphotransferase</fullName>
    </submittedName>
</protein>
<dbReference type="InterPro" id="IPR022953">
    <property type="entry name" value="ATP_PFK"/>
</dbReference>
<keyword evidence="5" id="KW-0418">Kinase</keyword>
<evidence type="ECO:0000256" key="5">
    <source>
        <dbReference type="ARBA" id="ARBA00022777"/>
    </source>
</evidence>
<name>A0ABQ6CXU8_9HYPH</name>
<comment type="caution">
    <text evidence="10">The sequence shown here is derived from an EMBL/GenBank/DDBJ whole genome shotgun (WGS) entry which is preliminary data.</text>
</comment>
<reference evidence="11" key="1">
    <citation type="journal article" date="2019" name="Int. J. Syst. Evol. Microbiol.">
        <title>The Global Catalogue of Microorganisms (GCM) 10K type strain sequencing project: providing services to taxonomists for standard genome sequencing and annotation.</title>
        <authorList>
            <consortium name="The Broad Institute Genomics Platform"/>
            <consortium name="The Broad Institute Genome Sequencing Center for Infectious Disease"/>
            <person name="Wu L."/>
            <person name="Ma J."/>
        </authorList>
    </citation>
    <scope>NUCLEOTIDE SEQUENCE [LARGE SCALE GENOMIC DNA]</scope>
    <source>
        <strain evidence="11">NBRC 101365</strain>
    </source>
</reference>
<evidence type="ECO:0000313" key="10">
    <source>
        <dbReference type="EMBL" id="GLS23504.1"/>
    </source>
</evidence>
<comment type="similarity">
    <text evidence="7">Belongs to the phosphofructokinase type A (PFKA) family.</text>
</comment>
<keyword evidence="3" id="KW-0808">Transferase</keyword>
<proteinExistence type="inferred from homology"/>
<comment type="function">
    <text evidence="2">Catalyzes the phosphorylation of D-fructose 6-phosphate, the first committing step of glycolysis. Uses inorganic phosphate (PPi) as phosphoryl donor instead of ATP like common ATP-dependent phosphofructokinases (ATP-PFKs), which renders the reaction reversible, and can thus function both in glycolysis and gluconeogenesis. Consistently, PPi-PFK can replace the enzymes of both the forward (ATP-PFK) and reverse (fructose-bisphosphatase (FBPase)) reactions.</text>
</comment>
<dbReference type="PRINTS" id="PR00476">
    <property type="entry name" value="PHFRCTKINASE"/>
</dbReference>
<comment type="cofactor">
    <cofactor evidence="1">
        <name>Mg(2+)</name>
        <dbReference type="ChEBI" id="CHEBI:18420"/>
    </cofactor>
</comment>
<dbReference type="SUPFAM" id="SSF53784">
    <property type="entry name" value="Phosphofructokinase"/>
    <property type="match status" value="1"/>
</dbReference>
<evidence type="ECO:0000259" key="9">
    <source>
        <dbReference type="Pfam" id="PF00365"/>
    </source>
</evidence>
<keyword evidence="11" id="KW-1185">Reference proteome</keyword>
<dbReference type="PANTHER" id="PTHR45770">
    <property type="entry name" value="ATP-DEPENDENT 6-PHOSPHOFRUCTOKINASE 1"/>
    <property type="match status" value="1"/>
</dbReference>
<feature type="domain" description="Phosphofructokinase" evidence="9">
    <location>
        <begin position="4"/>
        <end position="296"/>
    </location>
</feature>
<comment type="catalytic activity">
    <reaction evidence="8">
        <text>beta-D-fructose 6-phosphate + diphosphate = beta-D-fructose 1,6-bisphosphate + phosphate + H(+)</text>
        <dbReference type="Rhea" id="RHEA:13613"/>
        <dbReference type="ChEBI" id="CHEBI:15378"/>
        <dbReference type="ChEBI" id="CHEBI:32966"/>
        <dbReference type="ChEBI" id="CHEBI:33019"/>
        <dbReference type="ChEBI" id="CHEBI:43474"/>
        <dbReference type="ChEBI" id="CHEBI:57634"/>
        <dbReference type="EC" id="2.7.1.90"/>
    </reaction>
</comment>
<evidence type="ECO:0000313" key="11">
    <source>
        <dbReference type="Proteomes" id="UP001156882"/>
    </source>
</evidence>
<evidence type="ECO:0000256" key="8">
    <source>
        <dbReference type="ARBA" id="ARBA00048072"/>
    </source>
</evidence>
<evidence type="ECO:0000256" key="1">
    <source>
        <dbReference type="ARBA" id="ARBA00001946"/>
    </source>
</evidence>
<organism evidence="10 11">
    <name type="scientific">Labrys miyagiensis</name>
    <dbReference type="NCBI Taxonomy" id="346912"/>
    <lineage>
        <taxon>Bacteria</taxon>
        <taxon>Pseudomonadati</taxon>
        <taxon>Pseudomonadota</taxon>
        <taxon>Alphaproteobacteria</taxon>
        <taxon>Hyphomicrobiales</taxon>
        <taxon>Xanthobacteraceae</taxon>
        <taxon>Labrys</taxon>
    </lineage>
</organism>
<dbReference type="Proteomes" id="UP001156882">
    <property type="component" value="Unassembled WGS sequence"/>
</dbReference>
<dbReference type="InterPro" id="IPR050929">
    <property type="entry name" value="PFKA"/>
</dbReference>
<dbReference type="Gene3D" id="3.40.50.450">
    <property type="match status" value="1"/>
</dbReference>
<gene>
    <name evidence="10" type="primary">pfp</name>
    <name evidence="10" type="ORF">GCM10007874_65250</name>
</gene>
<keyword evidence="4" id="KW-0479">Metal-binding</keyword>
<keyword evidence="6" id="KW-0460">Magnesium</keyword>
<dbReference type="InterPro" id="IPR000023">
    <property type="entry name" value="Phosphofructokinase_dom"/>
</dbReference>
<dbReference type="Gene3D" id="3.40.50.460">
    <property type="entry name" value="Phosphofructokinase domain"/>
    <property type="match status" value="1"/>
</dbReference>
<dbReference type="RefSeq" id="WP_284316436.1">
    <property type="nucleotide sequence ID" value="NZ_BSPC01000075.1"/>
</dbReference>
<evidence type="ECO:0000256" key="2">
    <source>
        <dbReference type="ARBA" id="ARBA00003138"/>
    </source>
</evidence>
<dbReference type="EMBL" id="BSPC01000075">
    <property type="protein sequence ID" value="GLS23504.1"/>
    <property type="molecule type" value="Genomic_DNA"/>
</dbReference>
<evidence type="ECO:0000256" key="3">
    <source>
        <dbReference type="ARBA" id="ARBA00022679"/>
    </source>
</evidence>
<sequence length="386" mass="41288">MSSIVIAQGGGPTAVINQTLCGAIVAARRHDPSLRILGARHGVRGLTKGDLVDLTQLSETDLLRLAHTPNSGLGSTRDKPDAKYCEAILTALQKVEARAFVYIGGNDTAGTLDILSKQSTGPCSFVHAPKTIDNDLMENDHVPGFISAAAFVANAFVSIDLDFRAMTGIYVGIVMGRHAGFLSAAAAGWQQSADEAPHLIYAPEKPFSVAQFLDDVDAIYTRTGHCIVSMSEGVQDETGRPLADVLAAGALERDAHGNVQLSGGDLGIEIQRALKERFPKARTRVDTLGYLLRGYIGMIDETDAKEAFEAGAFAAQSAFTAGSGSVVLHYDGHRTTPRIVALDQVAGRTRHMPDSFFAGSNAISPEGRRYFHRLLPKRPDIFTPFV</sequence>